<keyword evidence="8" id="KW-0472">Membrane</keyword>
<keyword evidence="8" id="KW-1133">Transmembrane helix</keyword>
<evidence type="ECO:0000256" key="8">
    <source>
        <dbReference type="SAM" id="Phobius"/>
    </source>
</evidence>
<dbReference type="PANTHER" id="PTHR14155:SF529">
    <property type="entry name" value="OS06G0534900 PROTEIN"/>
    <property type="match status" value="1"/>
</dbReference>
<dbReference type="SMART" id="SM00184">
    <property type="entry name" value="RING"/>
    <property type="match status" value="1"/>
</dbReference>
<keyword evidence="11" id="KW-1185">Reference proteome</keyword>
<evidence type="ECO:0000313" key="11">
    <source>
        <dbReference type="Proteomes" id="UP000823388"/>
    </source>
</evidence>
<dbReference type="Pfam" id="PF13639">
    <property type="entry name" value="zf-RING_2"/>
    <property type="match status" value="1"/>
</dbReference>
<dbReference type="GO" id="GO:0008270">
    <property type="term" value="F:zinc ion binding"/>
    <property type="evidence" value="ECO:0007669"/>
    <property type="project" value="UniProtKB-KW"/>
</dbReference>
<protein>
    <recommendedName>
        <fullName evidence="2">RING-type E3 ubiquitin transferase</fullName>
        <ecNumber evidence="2">2.3.2.27</ecNumber>
    </recommendedName>
</protein>
<dbReference type="Gene3D" id="3.30.40.10">
    <property type="entry name" value="Zinc/RING finger domain, C3HC4 (zinc finger)"/>
    <property type="match status" value="1"/>
</dbReference>
<keyword evidence="3" id="KW-0479">Metal-binding</keyword>
<feature type="domain" description="RING-type" evidence="9">
    <location>
        <begin position="126"/>
        <end position="168"/>
    </location>
</feature>
<sequence length="197" mass="19964">MLSTTSLAAGGGGGDDDDVKCRAWYGVVVVCALLLLFSVLAATADVVNACAVSAFAVVFFGAIGWMVPAGATGARRGDDAVGAASALRWAGCACNHQLVGATAIAVPPAFTYECAAANGEGGGAVCAVCLEGVRRGETVRQLPSCRHLFHKECVDMWLHSHATCPLCRCDVPLPLTCAAKAVTAVAQTSSGDVLPPV</sequence>
<gene>
    <name evidence="10" type="ORF">PVAP13_1NG266900</name>
</gene>
<dbReference type="InterPro" id="IPR013083">
    <property type="entry name" value="Znf_RING/FYVE/PHD"/>
</dbReference>
<comment type="caution">
    <text evidence="10">The sequence shown here is derived from an EMBL/GenBank/DDBJ whole genome shotgun (WGS) entry which is preliminary data.</text>
</comment>
<dbReference type="PANTHER" id="PTHR14155">
    <property type="entry name" value="RING FINGER DOMAIN-CONTAINING"/>
    <property type="match status" value="1"/>
</dbReference>
<name>A0A8T0WSC3_PANVG</name>
<dbReference type="InterPro" id="IPR053238">
    <property type="entry name" value="RING-H2_zinc_finger"/>
</dbReference>
<evidence type="ECO:0000313" key="10">
    <source>
        <dbReference type="EMBL" id="KAG2649868.1"/>
    </source>
</evidence>
<evidence type="ECO:0000256" key="4">
    <source>
        <dbReference type="ARBA" id="ARBA00022771"/>
    </source>
</evidence>
<evidence type="ECO:0000256" key="3">
    <source>
        <dbReference type="ARBA" id="ARBA00022723"/>
    </source>
</evidence>
<evidence type="ECO:0000256" key="6">
    <source>
        <dbReference type="ARBA" id="ARBA00024209"/>
    </source>
</evidence>
<dbReference type="AlphaFoldDB" id="A0A8T0WSC3"/>
<evidence type="ECO:0000256" key="2">
    <source>
        <dbReference type="ARBA" id="ARBA00012483"/>
    </source>
</evidence>
<accession>A0A8T0WSC3</accession>
<dbReference type="SUPFAM" id="SSF57850">
    <property type="entry name" value="RING/U-box"/>
    <property type="match status" value="1"/>
</dbReference>
<dbReference type="PROSITE" id="PS50089">
    <property type="entry name" value="ZF_RING_2"/>
    <property type="match status" value="1"/>
</dbReference>
<reference evidence="10" key="1">
    <citation type="submission" date="2020-05" db="EMBL/GenBank/DDBJ databases">
        <title>WGS assembly of Panicum virgatum.</title>
        <authorList>
            <person name="Lovell J.T."/>
            <person name="Jenkins J."/>
            <person name="Shu S."/>
            <person name="Juenger T.E."/>
            <person name="Schmutz J."/>
        </authorList>
    </citation>
    <scope>NUCLEOTIDE SEQUENCE</scope>
    <source>
        <strain evidence="10">AP13</strain>
    </source>
</reference>
<evidence type="ECO:0000259" key="9">
    <source>
        <dbReference type="PROSITE" id="PS50089"/>
    </source>
</evidence>
<evidence type="ECO:0000256" key="1">
    <source>
        <dbReference type="ARBA" id="ARBA00000900"/>
    </source>
</evidence>
<feature type="transmembrane region" description="Helical" evidence="8">
    <location>
        <begin position="23"/>
        <end position="40"/>
    </location>
</feature>
<evidence type="ECO:0000256" key="7">
    <source>
        <dbReference type="PROSITE-ProRule" id="PRU00175"/>
    </source>
</evidence>
<dbReference type="InterPro" id="IPR001841">
    <property type="entry name" value="Znf_RING"/>
</dbReference>
<comment type="similarity">
    <text evidence="6">Belongs to the RING-type zinc finger family. ATL subfamily.</text>
</comment>
<comment type="catalytic activity">
    <reaction evidence="1">
        <text>S-ubiquitinyl-[E2 ubiquitin-conjugating enzyme]-L-cysteine + [acceptor protein]-L-lysine = [E2 ubiquitin-conjugating enzyme]-L-cysteine + N(6)-ubiquitinyl-[acceptor protein]-L-lysine.</text>
        <dbReference type="EC" id="2.3.2.27"/>
    </reaction>
</comment>
<feature type="transmembrane region" description="Helical" evidence="8">
    <location>
        <begin position="46"/>
        <end position="67"/>
    </location>
</feature>
<dbReference type="EMBL" id="CM029038">
    <property type="protein sequence ID" value="KAG2649868.1"/>
    <property type="molecule type" value="Genomic_DNA"/>
</dbReference>
<dbReference type="CDD" id="cd16461">
    <property type="entry name" value="RING-H2_EL5-like"/>
    <property type="match status" value="1"/>
</dbReference>
<dbReference type="OrthoDB" id="8062037at2759"/>
<organism evidence="10 11">
    <name type="scientific">Panicum virgatum</name>
    <name type="common">Blackwell switchgrass</name>
    <dbReference type="NCBI Taxonomy" id="38727"/>
    <lineage>
        <taxon>Eukaryota</taxon>
        <taxon>Viridiplantae</taxon>
        <taxon>Streptophyta</taxon>
        <taxon>Embryophyta</taxon>
        <taxon>Tracheophyta</taxon>
        <taxon>Spermatophyta</taxon>
        <taxon>Magnoliopsida</taxon>
        <taxon>Liliopsida</taxon>
        <taxon>Poales</taxon>
        <taxon>Poaceae</taxon>
        <taxon>PACMAD clade</taxon>
        <taxon>Panicoideae</taxon>
        <taxon>Panicodae</taxon>
        <taxon>Paniceae</taxon>
        <taxon>Panicinae</taxon>
        <taxon>Panicum</taxon>
        <taxon>Panicum sect. Hiantes</taxon>
    </lineage>
</organism>
<keyword evidence="4 7" id="KW-0863">Zinc-finger</keyword>
<evidence type="ECO:0000256" key="5">
    <source>
        <dbReference type="ARBA" id="ARBA00022833"/>
    </source>
</evidence>
<dbReference type="EC" id="2.3.2.27" evidence="2"/>
<keyword evidence="8" id="KW-0812">Transmembrane</keyword>
<keyword evidence="5" id="KW-0862">Zinc</keyword>
<dbReference type="Proteomes" id="UP000823388">
    <property type="component" value="Chromosome 1N"/>
</dbReference>
<proteinExistence type="inferred from homology"/>
<dbReference type="GO" id="GO:0061630">
    <property type="term" value="F:ubiquitin protein ligase activity"/>
    <property type="evidence" value="ECO:0007669"/>
    <property type="project" value="UniProtKB-EC"/>
</dbReference>